<evidence type="ECO:0000313" key="2">
    <source>
        <dbReference type="Proteomes" id="UP000828941"/>
    </source>
</evidence>
<accession>A0ACB9PJX9</accession>
<proteinExistence type="predicted"/>
<reference evidence="1 2" key="1">
    <citation type="journal article" date="2022" name="DNA Res.">
        <title>Chromosomal-level genome assembly of the orchid tree Bauhinia variegata (Leguminosae; Cercidoideae) supports the allotetraploid origin hypothesis of Bauhinia.</title>
        <authorList>
            <person name="Zhong Y."/>
            <person name="Chen Y."/>
            <person name="Zheng D."/>
            <person name="Pang J."/>
            <person name="Liu Y."/>
            <person name="Luo S."/>
            <person name="Meng S."/>
            <person name="Qian L."/>
            <person name="Wei D."/>
            <person name="Dai S."/>
            <person name="Zhou R."/>
        </authorList>
    </citation>
    <scope>NUCLEOTIDE SEQUENCE [LARGE SCALE GENOMIC DNA]</scope>
    <source>
        <strain evidence="1">BV-YZ2020</strain>
    </source>
</reference>
<dbReference type="EMBL" id="CM039429">
    <property type="protein sequence ID" value="KAI4348264.1"/>
    <property type="molecule type" value="Genomic_DNA"/>
</dbReference>
<sequence>MAVNFSLGSSFSAPPDTGLYASVGPVVDGYLINNYDYFDHSWSLYSFNNAPEGNTCDERVKAELEDCDSQAAVAVDDVLDRLPMDPFGMDIKSTITAISDWIQDFEWDIQSEYDVFTVDEDDHTLFAGLNWGWNGAGNLQPQGGNVNEDGTSVSGDDIDEFQIFNGLYDGGMVADENVENFLTISHRGNRLFSNEQEELQNCPKIDNGGLGDVPHEVMSLVLGYLGVKDLLSVEQVCKSLRDTVRTDPLLWRSIHVDQSLSARITDGTLLKFTSRAQGALECLNLINCIWITDSGLTSVLQSNPKLMKLSVPGCVKLTVEGILSNLRALKSSRRPGIKLLRIGRLAGITDEHFKELKDLLGADKYFQQRVQKPQFYQGGFSYLTCEDNRAIDIEVCPRCQKPKLVYDCPAEGCQQKHQAAQLCRGCTMCIPRCIHCGRCIKDCEYQETFCLEFHCLNCWNQLLHCPEKPVQKEATRCTIIGPSAMYQFYLYG</sequence>
<evidence type="ECO:0000313" key="1">
    <source>
        <dbReference type="EMBL" id="KAI4348264.1"/>
    </source>
</evidence>
<dbReference type="Proteomes" id="UP000828941">
    <property type="component" value="Chromosome 4"/>
</dbReference>
<gene>
    <name evidence="1" type="ORF">L6164_009004</name>
</gene>
<name>A0ACB9PJX9_BAUVA</name>
<protein>
    <submittedName>
        <fullName evidence="1">Uncharacterized protein</fullName>
    </submittedName>
</protein>
<organism evidence="1 2">
    <name type="scientific">Bauhinia variegata</name>
    <name type="common">Purple orchid tree</name>
    <name type="synonym">Phanera variegata</name>
    <dbReference type="NCBI Taxonomy" id="167791"/>
    <lineage>
        <taxon>Eukaryota</taxon>
        <taxon>Viridiplantae</taxon>
        <taxon>Streptophyta</taxon>
        <taxon>Embryophyta</taxon>
        <taxon>Tracheophyta</taxon>
        <taxon>Spermatophyta</taxon>
        <taxon>Magnoliopsida</taxon>
        <taxon>eudicotyledons</taxon>
        <taxon>Gunneridae</taxon>
        <taxon>Pentapetalae</taxon>
        <taxon>rosids</taxon>
        <taxon>fabids</taxon>
        <taxon>Fabales</taxon>
        <taxon>Fabaceae</taxon>
        <taxon>Cercidoideae</taxon>
        <taxon>Cercideae</taxon>
        <taxon>Bauhiniinae</taxon>
        <taxon>Bauhinia</taxon>
    </lineage>
</organism>
<comment type="caution">
    <text evidence="1">The sequence shown here is derived from an EMBL/GenBank/DDBJ whole genome shotgun (WGS) entry which is preliminary data.</text>
</comment>
<keyword evidence="2" id="KW-1185">Reference proteome</keyword>